<feature type="non-terminal residue" evidence="2">
    <location>
        <position position="1"/>
    </location>
</feature>
<dbReference type="Gene3D" id="2.160.10.10">
    <property type="entry name" value="Hexapeptide repeat proteins"/>
    <property type="match status" value="1"/>
</dbReference>
<dbReference type="InterPro" id="IPR011004">
    <property type="entry name" value="Trimer_LpxA-like_sf"/>
</dbReference>
<organism evidence="2 3">
    <name type="scientific">Gigaspora margarita</name>
    <dbReference type="NCBI Taxonomy" id="4874"/>
    <lineage>
        <taxon>Eukaryota</taxon>
        <taxon>Fungi</taxon>
        <taxon>Fungi incertae sedis</taxon>
        <taxon>Mucoromycota</taxon>
        <taxon>Glomeromycotina</taxon>
        <taxon>Glomeromycetes</taxon>
        <taxon>Diversisporales</taxon>
        <taxon>Gigasporaceae</taxon>
        <taxon>Gigaspora</taxon>
    </lineage>
</organism>
<keyword evidence="3" id="KW-1185">Reference proteome</keyword>
<keyword evidence="1" id="KW-0808">Transferase</keyword>
<sequence length="108" mass="11890">IYIALEEQQILPPVAILEQYEHKTTVEMGQRLKETLLRISLKVGDETKVGDEAKVGDETKVGDEAKVGDEVAVEANVNVRFEVGVEVGVGVDENVEATTLQRERARSI</sequence>
<dbReference type="Proteomes" id="UP000789901">
    <property type="component" value="Unassembled WGS sequence"/>
</dbReference>
<evidence type="ECO:0000313" key="2">
    <source>
        <dbReference type="EMBL" id="CAG8494090.1"/>
    </source>
</evidence>
<dbReference type="InterPro" id="IPR018357">
    <property type="entry name" value="Hexapep_transf_CS"/>
</dbReference>
<evidence type="ECO:0000256" key="1">
    <source>
        <dbReference type="ARBA" id="ARBA00022679"/>
    </source>
</evidence>
<name>A0ABM8W0K2_GIGMA</name>
<reference evidence="2 3" key="1">
    <citation type="submission" date="2021-06" db="EMBL/GenBank/DDBJ databases">
        <authorList>
            <person name="Kallberg Y."/>
            <person name="Tangrot J."/>
            <person name="Rosling A."/>
        </authorList>
    </citation>
    <scope>NUCLEOTIDE SEQUENCE [LARGE SCALE GENOMIC DNA]</scope>
    <source>
        <strain evidence="2 3">120-4 pot B 10/14</strain>
    </source>
</reference>
<proteinExistence type="predicted"/>
<accession>A0ABM8W0K2</accession>
<dbReference type="SUPFAM" id="SSF51161">
    <property type="entry name" value="Trimeric LpxA-like enzymes"/>
    <property type="match status" value="1"/>
</dbReference>
<dbReference type="PROSITE" id="PS00101">
    <property type="entry name" value="HEXAPEP_TRANSFERASES"/>
    <property type="match status" value="1"/>
</dbReference>
<evidence type="ECO:0000313" key="3">
    <source>
        <dbReference type="Proteomes" id="UP000789901"/>
    </source>
</evidence>
<dbReference type="EMBL" id="CAJVQB010000528">
    <property type="protein sequence ID" value="CAG8494090.1"/>
    <property type="molecule type" value="Genomic_DNA"/>
</dbReference>
<protein>
    <submittedName>
        <fullName evidence="2">981_t:CDS:1</fullName>
    </submittedName>
</protein>
<comment type="caution">
    <text evidence="2">The sequence shown here is derived from an EMBL/GenBank/DDBJ whole genome shotgun (WGS) entry which is preliminary data.</text>
</comment>
<gene>
    <name evidence="2" type="ORF">GMARGA_LOCUS1867</name>
</gene>